<organism evidence="1 2">
    <name type="scientific">Apilactobacillus xinyiensis</name>
    <dbReference type="NCBI Taxonomy" id="2841032"/>
    <lineage>
        <taxon>Bacteria</taxon>
        <taxon>Bacillati</taxon>
        <taxon>Bacillota</taxon>
        <taxon>Bacilli</taxon>
        <taxon>Lactobacillales</taxon>
        <taxon>Lactobacillaceae</taxon>
        <taxon>Apilactobacillus</taxon>
    </lineage>
</organism>
<accession>A0ABT0HZF6</accession>
<comment type="caution">
    <text evidence="1">The sequence shown here is derived from an EMBL/GenBank/DDBJ whole genome shotgun (WGS) entry which is preliminary data.</text>
</comment>
<dbReference type="EMBL" id="JAJIAO010000001">
    <property type="protein sequence ID" value="MCK8623961.1"/>
    <property type="molecule type" value="Genomic_DNA"/>
</dbReference>
<keyword evidence="2" id="KW-1185">Reference proteome</keyword>
<gene>
    <name evidence="1" type="ORF">LNP07_00280</name>
</gene>
<reference evidence="1 2" key="1">
    <citation type="submission" date="2021-11" db="EMBL/GenBank/DDBJ databases">
        <title>Comparative genomics of bee honey and flower isolates.</title>
        <authorList>
            <person name="Bechtner J.D."/>
            <person name="Gallus M.K."/>
            <person name="Ehrmann M."/>
        </authorList>
    </citation>
    <scope>NUCLEOTIDE SEQUENCE [LARGE SCALE GENOMIC DNA]</scope>
    <source>
        <strain evidence="1 2">M161</strain>
    </source>
</reference>
<proteinExistence type="predicted"/>
<sequence>MRTSIQLNTKQVNKLKSKMAKLSHSKHLTKKNKQTIDNKIKVLNGYIKDAKTKINNLK</sequence>
<name>A0ABT0HZF6_9LACO</name>
<dbReference type="Proteomes" id="UP001522905">
    <property type="component" value="Unassembled WGS sequence"/>
</dbReference>
<evidence type="ECO:0000313" key="2">
    <source>
        <dbReference type="Proteomes" id="UP001522905"/>
    </source>
</evidence>
<dbReference type="RefSeq" id="WP_248601343.1">
    <property type="nucleotide sequence ID" value="NZ_JAJIAO010000001.1"/>
</dbReference>
<protein>
    <submittedName>
        <fullName evidence="1">Uncharacterized protein</fullName>
    </submittedName>
</protein>
<evidence type="ECO:0000313" key="1">
    <source>
        <dbReference type="EMBL" id="MCK8623961.1"/>
    </source>
</evidence>